<reference evidence="2" key="1">
    <citation type="submission" date="2023-03" db="EMBL/GenBank/DDBJ databases">
        <title>Chromosome-scale reference genome and RAD-based genetic map of yellow starthistle (Centaurea solstitialis) reveal putative structural variation and QTLs associated with invader traits.</title>
        <authorList>
            <person name="Reatini B."/>
            <person name="Cang F.A."/>
            <person name="Jiang Q."/>
            <person name="Mckibben M.T.W."/>
            <person name="Barker M.S."/>
            <person name="Rieseberg L.H."/>
            <person name="Dlugosch K.M."/>
        </authorList>
    </citation>
    <scope>NUCLEOTIDE SEQUENCE</scope>
    <source>
        <strain evidence="2">CAN-66</strain>
        <tissue evidence="2">Leaf</tissue>
    </source>
</reference>
<dbReference type="SUPFAM" id="SSF56672">
    <property type="entry name" value="DNA/RNA polymerases"/>
    <property type="match status" value="1"/>
</dbReference>
<dbReference type="Proteomes" id="UP001172457">
    <property type="component" value="Chromosome 7"/>
</dbReference>
<evidence type="ECO:0000313" key="2">
    <source>
        <dbReference type="EMBL" id="KAJ9542431.1"/>
    </source>
</evidence>
<dbReference type="InterPro" id="IPR043502">
    <property type="entry name" value="DNA/RNA_pol_sf"/>
</dbReference>
<organism evidence="2 3">
    <name type="scientific">Centaurea solstitialis</name>
    <name type="common">yellow star-thistle</name>
    <dbReference type="NCBI Taxonomy" id="347529"/>
    <lineage>
        <taxon>Eukaryota</taxon>
        <taxon>Viridiplantae</taxon>
        <taxon>Streptophyta</taxon>
        <taxon>Embryophyta</taxon>
        <taxon>Tracheophyta</taxon>
        <taxon>Spermatophyta</taxon>
        <taxon>Magnoliopsida</taxon>
        <taxon>eudicotyledons</taxon>
        <taxon>Gunneridae</taxon>
        <taxon>Pentapetalae</taxon>
        <taxon>asterids</taxon>
        <taxon>campanulids</taxon>
        <taxon>Asterales</taxon>
        <taxon>Asteraceae</taxon>
        <taxon>Carduoideae</taxon>
        <taxon>Cardueae</taxon>
        <taxon>Centaureinae</taxon>
        <taxon>Centaurea</taxon>
    </lineage>
</organism>
<dbReference type="EMBL" id="JARYMX010000007">
    <property type="protein sequence ID" value="KAJ9542431.1"/>
    <property type="molecule type" value="Genomic_DNA"/>
</dbReference>
<accession>A0AA38SV44</accession>
<dbReference type="AlphaFoldDB" id="A0AA38SV44"/>
<gene>
    <name evidence="2" type="ORF">OSB04_028937</name>
</gene>
<feature type="domain" description="Reverse transcriptase Ty1/copia-type" evidence="1">
    <location>
        <begin position="73"/>
        <end position="179"/>
    </location>
</feature>
<proteinExistence type="predicted"/>
<dbReference type="InterPro" id="IPR013103">
    <property type="entry name" value="RVT_2"/>
</dbReference>
<dbReference type="Pfam" id="PF07727">
    <property type="entry name" value="RVT_2"/>
    <property type="match status" value="1"/>
</dbReference>
<protein>
    <recommendedName>
        <fullName evidence="1">Reverse transcriptase Ty1/copia-type domain-containing protein</fullName>
    </recommendedName>
</protein>
<comment type="caution">
    <text evidence="2">The sequence shown here is derived from an EMBL/GenBank/DDBJ whole genome shotgun (WGS) entry which is preliminary data.</text>
</comment>
<evidence type="ECO:0000259" key="1">
    <source>
        <dbReference type="Pfam" id="PF07727"/>
    </source>
</evidence>
<sequence>MVTRAKAGIFKPRHRADLSHVTHHALHVSLCASTNPKDYKSALKNPTWVMAMHNKHEALHKNRTKFHYDGSIECHKARLVAQGYSQTPGIDYSHTFSPVVKASNFRIILSLAVLNNWNLHQLDVNNVFLHGYLNETIYMEQPRALLIINFLIMCALYGLKQAPRAWFHLLSTFLMANGLSCSRADTLNREFTIKDLGDINYFLGLEVTYTNDGLFLNQSKYAREILDRAKNDECKTGSYAAFDARIIYNLWRAVLRSISLPFNCGNITILDYYKT</sequence>
<evidence type="ECO:0000313" key="3">
    <source>
        <dbReference type="Proteomes" id="UP001172457"/>
    </source>
</evidence>
<keyword evidence="3" id="KW-1185">Reference proteome</keyword>
<name>A0AA38SV44_9ASTR</name>